<dbReference type="Proteomes" id="UP000799539">
    <property type="component" value="Unassembled WGS sequence"/>
</dbReference>
<feature type="compositionally biased region" description="Basic and acidic residues" evidence="1">
    <location>
        <begin position="71"/>
        <end position="82"/>
    </location>
</feature>
<evidence type="ECO:0000313" key="3">
    <source>
        <dbReference type="Proteomes" id="UP000799539"/>
    </source>
</evidence>
<evidence type="ECO:0000313" key="2">
    <source>
        <dbReference type="EMBL" id="KAF2209577.1"/>
    </source>
</evidence>
<sequence>MSRLEQIFHMRESWRALEWRQRTRTRTRMRGEVEQRTEKGVVEFGEKAARVEILAMEFVGLDGEPKKKKKGQNERERGRRGDGGGGGGDIRPPWTLYAATCSMRIPAICR</sequence>
<name>A0A6A6F8P8_9PEZI</name>
<protein>
    <submittedName>
        <fullName evidence="2">Uncharacterized protein</fullName>
    </submittedName>
</protein>
<organism evidence="2 3">
    <name type="scientific">Cercospora zeae-maydis SCOH1-5</name>
    <dbReference type="NCBI Taxonomy" id="717836"/>
    <lineage>
        <taxon>Eukaryota</taxon>
        <taxon>Fungi</taxon>
        <taxon>Dikarya</taxon>
        <taxon>Ascomycota</taxon>
        <taxon>Pezizomycotina</taxon>
        <taxon>Dothideomycetes</taxon>
        <taxon>Dothideomycetidae</taxon>
        <taxon>Mycosphaerellales</taxon>
        <taxon>Mycosphaerellaceae</taxon>
        <taxon>Cercospora</taxon>
    </lineage>
</organism>
<evidence type="ECO:0000256" key="1">
    <source>
        <dbReference type="SAM" id="MobiDB-lite"/>
    </source>
</evidence>
<feature type="region of interest" description="Disordered" evidence="1">
    <location>
        <begin position="62"/>
        <end position="93"/>
    </location>
</feature>
<dbReference type="EMBL" id="ML992686">
    <property type="protein sequence ID" value="KAF2209577.1"/>
    <property type="molecule type" value="Genomic_DNA"/>
</dbReference>
<keyword evidence="3" id="KW-1185">Reference proteome</keyword>
<accession>A0A6A6F8P8</accession>
<gene>
    <name evidence="2" type="ORF">CERZMDRAFT_86896</name>
</gene>
<proteinExistence type="predicted"/>
<dbReference type="AlphaFoldDB" id="A0A6A6F8P8"/>
<reference evidence="2" key="1">
    <citation type="journal article" date="2020" name="Stud. Mycol.">
        <title>101 Dothideomycetes genomes: a test case for predicting lifestyles and emergence of pathogens.</title>
        <authorList>
            <person name="Haridas S."/>
            <person name="Albert R."/>
            <person name="Binder M."/>
            <person name="Bloem J."/>
            <person name="Labutti K."/>
            <person name="Salamov A."/>
            <person name="Andreopoulos B."/>
            <person name="Baker S."/>
            <person name="Barry K."/>
            <person name="Bills G."/>
            <person name="Bluhm B."/>
            <person name="Cannon C."/>
            <person name="Castanera R."/>
            <person name="Culley D."/>
            <person name="Daum C."/>
            <person name="Ezra D."/>
            <person name="Gonzalez J."/>
            <person name="Henrissat B."/>
            <person name="Kuo A."/>
            <person name="Liang C."/>
            <person name="Lipzen A."/>
            <person name="Lutzoni F."/>
            <person name="Magnuson J."/>
            <person name="Mondo S."/>
            <person name="Nolan M."/>
            <person name="Ohm R."/>
            <person name="Pangilinan J."/>
            <person name="Park H.-J."/>
            <person name="Ramirez L."/>
            <person name="Alfaro M."/>
            <person name="Sun H."/>
            <person name="Tritt A."/>
            <person name="Yoshinaga Y."/>
            <person name="Zwiers L.-H."/>
            <person name="Turgeon B."/>
            <person name="Goodwin S."/>
            <person name="Spatafora J."/>
            <person name="Crous P."/>
            <person name="Grigoriev I."/>
        </authorList>
    </citation>
    <scope>NUCLEOTIDE SEQUENCE</scope>
    <source>
        <strain evidence="2">SCOH1-5</strain>
    </source>
</reference>